<evidence type="ECO:0000313" key="4">
    <source>
        <dbReference type="Proteomes" id="UP000554482"/>
    </source>
</evidence>
<dbReference type="Proteomes" id="UP000554482">
    <property type="component" value="Unassembled WGS sequence"/>
</dbReference>
<feature type="region of interest" description="Disordered" evidence="1">
    <location>
        <begin position="1"/>
        <end position="21"/>
    </location>
</feature>
<keyword evidence="2" id="KW-1133">Transmembrane helix</keyword>
<feature type="transmembrane region" description="Helical" evidence="2">
    <location>
        <begin position="54"/>
        <end position="76"/>
    </location>
</feature>
<organism evidence="3 4">
    <name type="scientific">Thalictrum thalictroides</name>
    <name type="common">Rue-anemone</name>
    <name type="synonym">Anemone thalictroides</name>
    <dbReference type="NCBI Taxonomy" id="46969"/>
    <lineage>
        <taxon>Eukaryota</taxon>
        <taxon>Viridiplantae</taxon>
        <taxon>Streptophyta</taxon>
        <taxon>Embryophyta</taxon>
        <taxon>Tracheophyta</taxon>
        <taxon>Spermatophyta</taxon>
        <taxon>Magnoliopsida</taxon>
        <taxon>Ranunculales</taxon>
        <taxon>Ranunculaceae</taxon>
        <taxon>Thalictroideae</taxon>
        <taxon>Thalictrum</taxon>
    </lineage>
</organism>
<dbReference type="AlphaFoldDB" id="A0A7J6WPU4"/>
<comment type="caution">
    <text evidence="3">The sequence shown here is derived from an EMBL/GenBank/DDBJ whole genome shotgun (WGS) entry which is preliminary data.</text>
</comment>
<dbReference type="EMBL" id="JABWDY010013071">
    <property type="protein sequence ID" value="KAF5198610.1"/>
    <property type="molecule type" value="Genomic_DNA"/>
</dbReference>
<protein>
    <submittedName>
        <fullName evidence="3">Uncharacterized protein</fullName>
    </submittedName>
</protein>
<name>A0A7J6WPU4_THATH</name>
<feature type="non-terminal residue" evidence="3">
    <location>
        <position position="1"/>
    </location>
</feature>
<evidence type="ECO:0000256" key="2">
    <source>
        <dbReference type="SAM" id="Phobius"/>
    </source>
</evidence>
<sequence length="109" mass="12184">LGALSVLESQLHSPPKDHSGSGQPYILWETRMVMLESLEMLLGLKRACVLDESLHFSLSYTLALLLLICFFDIYYVTEGLKKLFLLPSSQIATSEKGFCSKSCNLQARV</sequence>
<evidence type="ECO:0000313" key="3">
    <source>
        <dbReference type="EMBL" id="KAF5198610.1"/>
    </source>
</evidence>
<accession>A0A7J6WPU4</accession>
<evidence type="ECO:0000256" key="1">
    <source>
        <dbReference type="SAM" id="MobiDB-lite"/>
    </source>
</evidence>
<reference evidence="3 4" key="1">
    <citation type="submission" date="2020-06" db="EMBL/GenBank/DDBJ databases">
        <title>Transcriptomic and genomic resources for Thalictrum thalictroides and T. hernandezii: Facilitating candidate gene discovery in an emerging model plant lineage.</title>
        <authorList>
            <person name="Arias T."/>
            <person name="Riano-Pachon D.M."/>
            <person name="Di Stilio V.S."/>
        </authorList>
    </citation>
    <scope>NUCLEOTIDE SEQUENCE [LARGE SCALE GENOMIC DNA]</scope>
    <source>
        <strain evidence="4">cv. WT478/WT964</strain>
        <tissue evidence="3">Leaves</tissue>
    </source>
</reference>
<gene>
    <name evidence="3" type="ORF">FRX31_011804</name>
</gene>
<keyword evidence="4" id="KW-1185">Reference proteome</keyword>
<proteinExistence type="predicted"/>
<keyword evidence="2" id="KW-0812">Transmembrane</keyword>
<keyword evidence="2" id="KW-0472">Membrane</keyword>